<comment type="caution">
    <text evidence="2">The sequence shown here is derived from an EMBL/GenBank/DDBJ whole genome shotgun (WGS) entry which is preliminary data.</text>
</comment>
<name>A0ABV9LV74_9ALTE</name>
<dbReference type="PANTHER" id="PTHR42972">
    <property type="entry name" value="TOL-PAL SYSTEM PROTEIN TOLB"/>
    <property type="match status" value="1"/>
</dbReference>
<accession>A0ABV9LV74</accession>
<keyword evidence="1" id="KW-0732">Signal</keyword>
<dbReference type="PANTHER" id="PTHR42972:SF8">
    <property type="entry name" value="POLYHYDROXYBUTYRATE DEPOLYMERASE"/>
    <property type="match status" value="1"/>
</dbReference>
<evidence type="ECO:0000256" key="1">
    <source>
        <dbReference type="SAM" id="SignalP"/>
    </source>
</evidence>
<gene>
    <name evidence="2" type="ORF">ACFO4O_06160</name>
</gene>
<proteinExistence type="predicted"/>
<dbReference type="Gene3D" id="3.40.50.1820">
    <property type="entry name" value="alpha/beta hydrolase"/>
    <property type="match status" value="2"/>
</dbReference>
<reference evidence="3" key="1">
    <citation type="journal article" date="2019" name="Int. J. Syst. Evol. Microbiol.">
        <title>The Global Catalogue of Microorganisms (GCM) 10K type strain sequencing project: providing services to taxonomists for standard genome sequencing and annotation.</title>
        <authorList>
            <consortium name="The Broad Institute Genomics Platform"/>
            <consortium name="The Broad Institute Genome Sequencing Center for Infectious Disease"/>
            <person name="Wu L."/>
            <person name="Ma J."/>
        </authorList>
    </citation>
    <scope>NUCLEOTIDE SEQUENCE [LARGE SCALE GENOMIC DNA]</scope>
    <source>
        <strain evidence="3">KACC 12507</strain>
    </source>
</reference>
<keyword evidence="3" id="KW-1185">Reference proteome</keyword>
<dbReference type="SUPFAM" id="SSF53474">
    <property type="entry name" value="alpha/beta-Hydrolases"/>
    <property type="match status" value="1"/>
</dbReference>
<sequence length="350" mass="38078">MTLINVQRNLALSIAGACSVVLLSVTSFAAANPTLQALNIDTRQTSVSGLSSGGYMATQFQLAHSEHVVGAGIVGAGPYYCALGQIGIALGQCVNKASSSITNTPFLAQYETYLAEQKLAPRDSLQDDRVVIIHGTNDTTVNRTAANLLAEQYKQWLPANNVKYINDEAFAHHMPTESYGSKCEVSEPPFLGNCNYDAAGTILSFIYPNIQAPPDVKNSNTSADSALQVSTIDLSDLTDLSATSISDDAFIFIPENCAQGKRCRLHISFHGCNQSASDVDRQYAQHAGFNRWAQNNDIVVLYPQVKKSMFMPLNPQGCWDWWGYTDENYANKSGPQIKAIYQVMQALGKE</sequence>
<organism evidence="2 3">
    <name type="scientific">Glaciecola siphonariae</name>
    <dbReference type="NCBI Taxonomy" id="521012"/>
    <lineage>
        <taxon>Bacteria</taxon>
        <taxon>Pseudomonadati</taxon>
        <taxon>Pseudomonadota</taxon>
        <taxon>Gammaproteobacteria</taxon>
        <taxon>Alteromonadales</taxon>
        <taxon>Alteromonadaceae</taxon>
        <taxon>Glaciecola</taxon>
    </lineage>
</organism>
<feature type="chain" id="PRO_5046713519" evidence="1">
    <location>
        <begin position="30"/>
        <end position="350"/>
    </location>
</feature>
<dbReference type="Proteomes" id="UP001595897">
    <property type="component" value="Unassembled WGS sequence"/>
</dbReference>
<dbReference type="EMBL" id="JBHSGU010000002">
    <property type="protein sequence ID" value="MFC4699736.1"/>
    <property type="molecule type" value="Genomic_DNA"/>
</dbReference>
<evidence type="ECO:0000313" key="3">
    <source>
        <dbReference type="Proteomes" id="UP001595897"/>
    </source>
</evidence>
<feature type="signal peptide" evidence="1">
    <location>
        <begin position="1"/>
        <end position="29"/>
    </location>
</feature>
<evidence type="ECO:0000313" key="2">
    <source>
        <dbReference type="EMBL" id="MFC4699736.1"/>
    </source>
</evidence>
<dbReference type="RefSeq" id="WP_382406538.1">
    <property type="nucleotide sequence ID" value="NZ_JBHSGU010000002.1"/>
</dbReference>
<protein>
    <submittedName>
        <fullName evidence="2">Polyhydroxybutyrate depolymerase</fullName>
    </submittedName>
</protein>
<dbReference type="InterPro" id="IPR029058">
    <property type="entry name" value="AB_hydrolase_fold"/>
</dbReference>